<evidence type="ECO:0000256" key="5">
    <source>
        <dbReference type="ARBA" id="ARBA00022723"/>
    </source>
</evidence>
<dbReference type="WBParaSite" id="MBELARI_LOCUS12420">
    <property type="protein sequence ID" value="MBELARI_LOCUS12420"/>
    <property type="gene ID" value="MBELARI_LOCUS12420"/>
</dbReference>
<dbReference type="Gene3D" id="3.50.7.10">
    <property type="entry name" value="GroEL"/>
    <property type="match status" value="1"/>
</dbReference>
<organism evidence="19 20">
    <name type="scientific">Mesorhabditis belari</name>
    <dbReference type="NCBI Taxonomy" id="2138241"/>
    <lineage>
        <taxon>Eukaryota</taxon>
        <taxon>Metazoa</taxon>
        <taxon>Ecdysozoa</taxon>
        <taxon>Nematoda</taxon>
        <taxon>Chromadorea</taxon>
        <taxon>Rhabditida</taxon>
        <taxon>Rhabditina</taxon>
        <taxon>Rhabditomorpha</taxon>
        <taxon>Rhabditoidea</taxon>
        <taxon>Rhabditidae</taxon>
        <taxon>Mesorhabditinae</taxon>
        <taxon>Mesorhabditis</taxon>
    </lineage>
</organism>
<keyword evidence="9 15" id="KW-0418">Kinase</keyword>
<keyword evidence="8 14" id="KW-0863">Zinc-finger</keyword>
<evidence type="ECO:0000256" key="11">
    <source>
        <dbReference type="ARBA" id="ARBA00022840"/>
    </source>
</evidence>
<dbReference type="InterPro" id="IPR002498">
    <property type="entry name" value="PInositol-4-P-4/5-kinase_core"/>
</dbReference>
<dbReference type="GO" id="GO:0005524">
    <property type="term" value="F:ATP binding"/>
    <property type="evidence" value="ECO:0007669"/>
    <property type="project" value="UniProtKB-UniRule"/>
</dbReference>
<evidence type="ECO:0000256" key="16">
    <source>
        <dbReference type="SAM" id="MobiDB-lite"/>
    </source>
</evidence>
<keyword evidence="5" id="KW-0479">Metal-binding</keyword>
<dbReference type="GO" id="GO:0010008">
    <property type="term" value="C:endosome membrane"/>
    <property type="evidence" value="ECO:0007669"/>
    <property type="project" value="UniProtKB-SubCell"/>
</dbReference>
<keyword evidence="4 15" id="KW-0808">Transferase</keyword>
<dbReference type="EC" id="2.7.1.150" evidence="2"/>
<keyword evidence="19" id="KW-1185">Reference proteome</keyword>
<protein>
    <recommendedName>
        <fullName evidence="2">1-phosphatidylinositol-3-phosphate 5-kinase</fullName>
        <ecNumber evidence="2">2.7.1.150</ecNumber>
    </recommendedName>
</protein>
<dbReference type="InterPro" id="IPR027483">
    <property type="entry name" value="PInositol-4-P-4/5-kinase_C_sf"/>
</dbReference>
<evidence type="ECO:0000256" key="3">
    <source>
        <dbReference type="ARBA" id="ARBA00022553"/>
    </source>
</evidence>
<dbReference type="PANTHER" id="PTHR45748">
    <property type="entry name" value="1-PHOSPHATIDYLINOSITOL 3-PHOSPHATE 5-KINASE-RELATED"/>
    <property type="match status" value="1"/>
</dbReference>
<dbReference type="SUPFAM" id="SSF56104">
    <property type="entry name" value="SAICAR synthase-like"/>
    <property type="match status" value="1"/>
</dbReference>
<evidence type="ECO:0000256" key="6">
    <source>
        <dbReference type="ARBA" id="ARBA00022741"/>
    </source>
</evidence>
<keyword evidence="3" id="KW-0597">Phosphoprotein</keyword>
<dbReference type="GO" id="GO:0016192">
    <property type="term" value="P:vesicle-mediated transport"/>
    <property type="evidence" value="ECO:0007669"/>
    <property type="project" value="UniProtKB-ARBA"/>
</dbReference>
<dbReference type="InterPro" id="IPR000306">
    <property type="entry name" value="Znf_FYVE"/>
</dbReference>
<dbReference type="InterPro" id="IPR044769">
    <property type="entry name" value="PIKfyve_PIPKc"/>
</dbReference>
<dbReference type="GO" id="GO:0046854">
    <property type="term" value="P:phosphatidylinositol phosphate biosynthetic process"/>
    <property type="evidence" value="ECO:0007669"/>
    <property type="project" value="TreeGrafter"/>
</dbReference>
<dbReference type="InterPro" id="IPR027484">
    <property type="entry name" value="PInositol-4-P-5-kinase_N"/>
</dbReference>
<dbReference type="CDD" id="cd15725">
    <property type="entry name" value="FYVE_PIKfyve_Fab1"/>
    <property type="match status" value="1"/>
</dbReference>
<dbReference type="FunFam" id="3.30.810.10:FF:000001">
    <property type="entry name" value="1-phosphatidylinositol 3-phosphate 5-kinase FAB1"/>
    <property type="match status" value="1"/>
</dbReference>
<dbReference type="SMART" id="SM00330">
    <property type="entry name" value="PIPKc"/>
    <property type="match status" value="1"/>
</dbReference>
<evidence type="ECO:0000256" key="9">
    <source>
        <dbReference type="ARBA" id="ARBA00022777"/>
    </source>
</evidence>
<dbReference type="PANTHER" id="PTHR45748:SF7">
    <property type="entry name" value="1-PHOSPHATIDYLINOSITOL 3-PHOSPHATE 5-KINASE-RELATED"/>
    <property type="match status" value="1"/>
</dbReference>
<keyword evidence="10" id="KW-0862">Zinc</keyword>
<evidence type="ECO:0000256" key="12">
    <source>
        <dbReference type="ARBA" id="ARBA00023136"/>
    </source>
</evidence>
<feature type="region of interest" description="Disordered" evidence="16">
    <location>
        <begin position="75"/>
        <end position="110"/>
    </location>
</feature>
<dbReference type="InterPro" id="IPR002423">
    <property type="entry name" value="Cpn60/GroEL/TCP-1"/>
</dbReference>
<feature type="compositionally biased region" description="Basic and acidic residues" evidence="16">
    <location>
        <begin position="87"/>
        <end position="98"/>
    </location>
</feature>
<keyword evidence="7" id="KW-0967">Endosome</keyword>
<evidence type="ECO:0000256" key="8">
    <source>
        <dbReference type="ARBA" id="ARBA00022771"/>
    </source>
</evidence>
<dbReference type="GO" id="GO:0000285">
    <property type="term" value="F:1-phosphatidylinositol-3-phosphate 5-kinase activity"/>
    <property type="evidence" value="ECO:0007669"/>
    <property type="project" value="UniProtKB-EC"/>
</dbReference>
<dbReference type="PROSITE" id="PS50178">
    <property type="entry name" value="ZF_FYVE"/>
    <property type="match status" value="1"/>
</dbReference>
<evidence type="ECO:0000256" key="2">
    <source>
        <dbReference type="ARBA" id="ARBA00012009"/>
    </source>
</evidence>
<evidence type="ECO:0000313" key="19">
    <source>
        <dbReference type="Proteomes" id="UP000887575"/>
    </source>
</evidence>
<accession>A0AAF3EEL5</accession>
<dbReference type="Pfam" id="PF00118">
    <property type="entry name" value="Cpn60_TCP1"/>
    <property type="match status" value="1"/>
</dbReference>
<dbReference type="Gene3D" id="3.30.810.10">
    <property type="entry name" value="2-Layer Sandwich"/>
    <property type="match status" value="1"/>
</dbReference>
<dbReference type="InterPro" id="IPR013083">
    <property type="entry name" value="Znf_RING/FYVE/PHD"/>
</dbReference>
<dbReference type="GO" id="GO:0052810">
    <property type="term" value="F:1-phosphatidylinositol-5-kinase activity"/>
    <property type="evidence" value="ECO:0007669"/>
    <property type="project" value="UniProtKB-ARBA"/>
</dbReference>
<dbReference type="Pfam" id="PF01363">
    <property type="entry name" value="FYVE"/>
    <property type="match status" value="1"/>
</dbReference>
<comment type="catalytic activity">
    <reaction evidence="13">
        <text>a 1,2-diacyl-sn-glycero-3-phospho-(1D-myo-inositol-3-phosphate) + ATP = a 1,2-diacyl-sn-glycero-3-phospho-(1D-myo-inositol-3,5-bisphosphate) + ADP + H(+)</text>
        <dbReference type="Rhea" id="RHEA:13609"/>
        <dbReference type="ChEBI" id="CHEBI:15378"/>
        <dbReference type="ChEBI" id="CHEBI:30616"/>
        <dbReference type="ChEBI" id="CHEBI:57923"/>
        <dbReference type="ChEBI" id="CHEBI:58088"/>
        <dbReference type="ChEBI" id="CHEBI:456216"/>
        <dbReference type="EC" id="2.7.1.150"/>
    </reaction>
    <physiologicalReaction direction="left-to-right" evidence="13">
        <dbReference type="Rhea" id="RHEA:13610"/>
    </physiologicalReaction>
</comment>
<dbReference type="FunFam" id="3.30.40.10:FF:000057">
    <property type="entry name" value="1-phosphatidylinositol 3-phosphate 5-kinase isoform X1"/>
    <property type="match status" value="1"/>
</dbReference>
<dbReference type="Pfam" id="PF01504">
    <property type="entry name" value="PIP5K"/>
    <property type="match status" value="1"/>
</dbReference>
<dbReference type="CDD" id="cd17300">
    <property type="entry name" value="PIPKc_PIKfyve"/>
    <property type="match status" value="1"/>
</dbReference>
<feature type="domain" description="PIPK" evidence="18">
    <location>
        <begin position="1189"/>
        <end position="1514"/>
    </location>
</feature>
<reference evidence="20" key="1">
    <citation type="submission" date="2024-02" db="UniProtKB">
        <authorList>
            <consortium name="WormBaseParasite"/>
        </authorList>
    </citation>
    <scope>IDENTIFICATION</scope>
</reference>
<evidence type="ECO:0000256" key="10">
    <source>
        <dbReference type="ARBA" id="ARBA00022833"/>
    </source>
</evidence>
<dbReference type="Proteomes" id="UP000887575">
    <property type="component" value="Unassembled WGS sequence"/>
</dbReference>
<keyword evidence="12" id="KW-0472">Membrane</keyword>
<dbReference type="PROSITE" id="PS51455">
    <property type="entry name" value="PIPK"/>
    <property type="match status" value="1"/>
</dbReference>
<dbReference type="SUPFAM" id="SSF52029">
    <property type="entry name" value="GroEL apical domain-like"/>
    <property type="match status" value="1"/>
</dbReference>
<dbReference type="Gene3D" id="3.30.800.10">
    <property type="entry name" value="Phosphatidylinositol Phosphate Kinase II Beta"/>
    <property type="match status" value="1"/>
</dbReference>
<feature type="compositionally biased region" description="Polar residues" evidence="16">
    <location>
        <begin position="75"/>
        <end position="84"/>
    </location>
</feature>
<dbReference type="InterPro" id="IPR017455">
    <property type="entry name" value="Znf_FYVE-rel"/>
</dbReference>
<evidence type="ECO:0000256" key="15">
    <source>
        <dbReference type="PROSITE-ProRule" id="PRU00781"/>
    </source>
</evidence>
<dbReference type="SMART" id="SM00064">
    <property type="entry name" value="FYVE"/>
    <property type="match status" value="1"/>
</dbReference>
<dbReference type="Gene3D" id="3.30.40.10">
    <property type="entry name" value="Zinc/RING finger domain, C3HC4 (zinc finger)"/>
    <property type="match status" value="1"/>
</dbReference>
<dbReference type="SUPFAM" id="SSF57903">
    <property type="entry name" value="FYVE/PHD zinc finger"/>
    <property type="match status" value="1"/>
</dbReference>
<evidence type="ECO:0000256" key="4">
    <source>
        <dbReference type="ARBA" id="ARBA00022679"/>
    </source>
</evidence>
<dbReference type="InterPro" id="IPR011011">
    <property type="entry name" value="Znf_FYVE_PHD"/>
</dbReference>
<evidence type="ECO:0000256" key="13">
    <source>
        <dbReference type="ARBA" id="ARBA00052820"/>
    </source>
</evidence>
<evidence type="ECO:0000313" key="20">
    <source>
        <dbReference type="WBParaSite" id="MBELARI_LOCUS12420"/>
    </source>
</evidence>
<proteinExistence type="predicted"/>
<keyword evidence="11 15" id="KW-0067">ATP-binding</keyword>
<name>A0AAF3EEL5_9BILA</name>
<evidence type="ECO:0000259" key="18">
    <source>
        <dbReference type="PROSITE" id="PS51455"/>
    </source>
</evidence>
<evidence type="ECO:0000256" key="14">
    <source>
        <dbReference type="PROSITE-ProRule" id="PRU00091"/>
    </source>
</evidence>
<sequence length="1530" mass="172555">MENEERRLVFLPKLDESADDGGDGSNATTTGIIGSLFGKWWGRGETVNEQQTPTPSTSQSAPQIDGHVEVIEQLPSLSIETTQPGPLRRDNSPSRESLDSSNSNTPKRKASRIASYFRREKAGLVDYDRSSFRQYWMPDSTGRECYQCEEKFTAFRRKHHCRLCGQIFCAKCCNAHVPGAPLGYIGDLRLCSYCVKMVEQHLIEGEEKEKEETNVPQPILLSSSVSAPETSELIHPGPSALDLSIVSAGSLMWSAQNGVPQNDRKDSLSLPPLAYRPPSMLSVEGLFSAQQAPFMSSTNVSAVHLSEEEAESGPDWVRNMDLAESGQALKSIDSDNGTRNGGVHFDLGPITIDNYDEVDDVKPIERKESISHRTSLSPESSDFINENDVDKLFEHQTEMLIDYLFQRAGLNNQRWRDILLRKAKSIASKVVVDVFNRKDNMNILQYVHVKTLHVDETPNAELIWGIACTKSVTHSSMCGELPNASVMLMSGSIEYERVTGKLSNLEPIINQETEYLSKQVERILARRPSLLLVENNVSKVAAELLRVSGVRLVTGVKKEVLQRIGRATGADLIPSGEAQLIQQNQNVGFCPYFDQRGIRMRNGEIKHILIFDQCSPDRGCSVLLRGNSFSELKAVKKILKFLVQNLYSSKLEKAFLAMHDCKLAYTLSNCKACEPRRENIESEETGNGFLSKLRESVLSSSPYIEFEPPFLETPKGKACSLLPYFKQPLYQFTTMANDQILDQKEQEMVRIPSSPCSHLGAPIKGDTVYTSESITSFRSIAGMLFKKRLEKRAKEMKIQKTNNEKLSSAINSKEDVLDPFVHQRVAILFGSYSPKSPNAPMLCVRPWVVNMQFYASNDMTLGEFLTKFCFNKDYQCPSTNCELSMMEHSRKMVYGRVCVEVTTSQLQHGLPVENDVQSNDQKRISSYHYCEECRASSPIVFMDVNTWHLSFARFLDYIANASFSQGSITSPNGQPCLHCYFHQQSHFFAFNNYITCFKVSTIQPYHVQFSPVVCNIQPSQIAIKSLEDLIERTRALSKSIFAQATERLTTFSQNEYSMQLASQFHTTLRQLIESTKNTMTDLIESVDVENLGEEAVASNSIKAIKVNDMLIHVRAELFQMIQMWNEQCSVLGASVRAMKRGEDGGGNEIPEVSIERLEDPFPSCYHLTLPLHPRLPIVVRDIQDSTGAFKPDIGSIIAYALGSKDYEEGRTKSRETMGEDNIPLNLSAKSMADGEEANRGEHVEVEFQDSHASFYVKAYYAERFRLLRKLLFPSGDEAFIRSLSTAIFWTPQGGKSGAFFYRTQDQRFVIKQMSKFEVQSFVKFAPRYFEYIKTAATEKKLTTLCKVYGVFRVGYKHKLSGMQIKVDVLVMEYLFYKRNVSKVWDLKGSLRNRLANTGKSSSDLVLMDENFIKDLWNSQLYVFPHSKAALNQAISNDSHFLSAQHVMDYSLLVGVDESNGELILGIVDYMRTYTLDKKFESWVKIVTVPGAHLPTVISPQMYCTRFSEAIDTYFPVVPDQWTGLGSTMSY</sequence>
<evidence type="ECO:0000259" key="17">
    <source>
        <dbReference type="PROSITE" id="PS50178"/>
    </source>
</evidence>
<dbReference type="FunFam" id="3.50.7.10:FF:000007">
    <property type="entry name" value="1-phosphatidylinositol 3-phosphate 5-kinase isoform X1"/>
    <property type="match status" value="1"/>
</dbReference>
<evidence type="ECO:0000256" key="1">
    <source>
        <dbReference type="ARBA" id="ARBA00004608"/>
    </source>
</evidence>
<evidence type="ECO:0000256" key="7">
    <source>
        <dbReference type="ARBA" id="ARBA00022753"/>
    </source>
</evidence>
<keyword evidence="6 15" id="KW-0547">Nucleotide-binding</keyword>
<comment type="subcellular location">
    <subcellularLocation>
        <location evidence="1">Endosome membrane</location>
    </subcellularLocation>
</comment>
<feature type="domain" description="FYVE-type" evidence="17">
    <location>
        <begin position="139"/>
        <end position="199"/>
    </location>
</feature>
<dbReference type="InterPro" id="IPR027409">
    <property type="entry name" value="GroEL-like_apical_dom_sf"/>
</dbReference>
<dbReference type="GO" id="GO:0008270">
    <property type="term" value="F:zinc ion binding"/>
    <property type="evidence" value="ECO:0007669"/>
    <property type="project" value="UniProtKB-KW"/>
</dbReference>